<dbReference type="SUPFAM" id="SSF56601">
    <property type="entry name" value="beta-lactamase/transpeptidase-like"/>
    <property type="match status" value="1"/>
</dbReference>
<dbReference type="InterPro" id="IPR012338">
    <property type="entry name" value="Beta-lactam/transpept-like"/>
</dbReference>
<keyword evidence="3" id="KW-0645">Protease</keyword>
<accession>A0ABU3C7V9</accession>
<dbReference type="Pfam" id="PF02113">
    <property type="entry name" value="Peptidase_S13"/>
    <property type="match status" value="1"/>
</dbReference>
<evidence type="ECO:0000256" key="1">
    <source>
        <dbReference type="ARBA" id="ARBA00006096"/>
    </source>
</evidence>
<keyword evidence="4" id="KW-1185">Reference proteome</keyword>
<evidence type="ECO:0000313" key="3">
    <source>
        <dbReference type="EMBL" id="MDT0642404.1"/>
    </source>
</evidence>
<dbReference type="PRINTS" id="PR00922">
    <property type="entry name" value="DADACBPTASE3"/>
</dbReference>
<evidence type="ECO:0000256" key="2">
    <source>
        <dbReference type="ARBA" id="ARBA00022801"/>
    </source>
</evidence>
<comment type="caution">
    <text evidence="3">The sequence shown here is derived from an EMBL/GenBank/DDBJ whole genome shotgun (WGS) entry which is preliminary data.</text>
</comment>
<sequence>MNFYIYPDQSHTYSYLKNYHFENNPTPPPDFLFPAFNPIFLASCSATRKTQQRINTTLETSPVFKKGFAGLAIYNPLKGDFLYAHNEEKYFTPASNTKLFTFYTGLKILGDSVPALRYTIKADSLIFTGTGDPSFLNPELPDSNVLSFLKNSGKELFYLPPVYTEKHLGPGWAWDDYDAYYSAERTDFPLYGNLVNFKFKKGDTIPQVFPEIFKDSLSIQKSFAEKNDNISRAIENNTFYFQNFPRIEEDEQDIPLKFSSELLAAVLTDTLQQKVQILKERPEQFQLNKKLYSIPTDSIYKRMLEVSDNFIAEQILLMASNEIADTLKSKIAIDYMKENYLQDLPDEPMWHDGSGLSRYNLFTPRTMVKLLEKILAEVPQEKLFSMMATGGKSGTLENYYKAEEPYIFAKTGTLRNNHSLSGYLKTNSGKILIFSFMNSNYTVPTSQLKQEMEHILRFIRDNY</sequence>
<reference evidence="3 4" key="1">
    <citation type="submission" date="2023-09" db="EMBL/GenBank/DDBJ databases">
        <authorList>
            <person name="Rey-Velasco X."/>
        </authorList>
    </citation>
    <scope>NUCLEOTIDE SEQUENCE [LARGE SCALE GENOMIC DNA]</scope>
    <source>
        <strain evidence="3 4">F363</strain>
    </source>
</reference>
<proteinExistence type="inferred from homology"/>
<keyword evidence="2 3" id="KW-0378">Hydrolase</keyword>
<gene>
    <name evidence="3" type="ORF">RM553_06110</name>
</gene>
<comment type="similarity">
    <text evidence="1">Belongs to the peptidase S13 family.</text>
</comment>
<dbReference type="Proteomes" id="UP001262889">
    <property type="component" value="Unassembled WGS sequence"/>
</dbReference>
<dbReference type="RefSeq" id="WP_311534070.1">
    <property type="nucleotide sequence ID" value="NZ_JAVRHQ010000005.1"/>
</dbReference>
<dbReference type="Gene3D" id="3.40.710.10">
    <property type="entry name" value="DD-peptidase/beta-lactamase superfamily"/>
    <property type="match status" value="2"/>
</dbReference>
<name>A0ABU3C7V9_9FLAO</name>
<evidence type="ECO:0000313" key="4">
    <source>
        <dbReference type="Proteomes" id="UP001262889"/>
    </source>
</evidence>
<dbReference type="InterPro" id="IPR000667">
    <property type="entry name" value="Peptidase_S13"/>
</dbReference>
<keyword evidence="3" id="KW-0121">Carboxypeptidase</keyword>
<dbReference type="PANTHER" id="PTHR30023">
    <property type="entry name" value="D-ALANYL-D-ALANINE CARBOXYPEPTIDASE"/>
    <property type="match status" value="1"/>
</dbReference>
<organism evidence="3 4">
    <name type="scientific">Autumnicola tepida</name>
    <dbReference type="NCBI Taxonomy" id="3075595"/>
    <lineage>
        <taxon>Bacteria</taxon>
        <taxon>Pseudomonadati</taxon>
        <taxon>Bacteroidota</taxon>
        <taxon>Flavobacteriia</taxon>
        <taxon>Flavobacteriales</taxon>
        <taxon>Flavobacteriaceae</taxon>
        <taxon>Autumnicola</taxon>
    </lineage>
</organism>
<dbReference type="EC" id="3.4.16.4" evidence="3"/>
<dbReference type="GO" id="GO:0009002">
    <property type="term" value="F:serine-type D-Ala-D-Ala carboxypeptidase activity"/>
    <property type="evidence" value="ECO:0007669"/>
    <property type="project" value="UniProtKB-EC"/>
</dbReference>
<dbReference type="PANTHER" id="PTHR30023:SF0">
    <property type="entry name" value="PENICILLIN-SENSITIVE CARBOXYPEPTIDASE A"/>
    <property type="match status" value="1"/>
</dbReference>
<dbReference type="EMBL" id="JAVRHQ010000005">
    <property type="protein sequence ID" value="MDT0642404.1"/>
    <property type="molecule type" value="Genomic_DNA"/>
</dbReference>
<protein>
    <submittedName>
        <fullName evidence="3">D-alanyl-D-alanine carboxypeptidase</fullName>
        <ecNumber evidence="3">3.4.16.4</ecNumber>
    </submittedName>
</protein>